<keyword evidence="3" id="KW-1185">Reference proteome</keyword>
<organism evidence="2 3">
    <name type="scientific">Geotalea daltonii (strain DSM 22248 / JCM 15807 / FRC-32)</name>
    <name type="common">Geobacter daltonii</name>
    <dbReference type="NCBI Taxonomy" id="316067"/>
    <lineage>
        <taxon>Bacteria</taxon>
        <taxon>Pseudomonadati</taxon>
        <taxon>Thermodesulfobacteriota</taxon>
        <taxon>Desulfuromonadia</taxon>
        <taxon>Geobacterales</taxon>
        <taxon>Geobacteraceae</taxon>
        <taxon>Geotalea</taxon>
    </lineage>
</organism>
<protein>
    <submittedName>
        <fullName evidence="2">Uncharacterized protein</fullName>
    </submittedName>
</protein>
<reference evidence="2 3" key="1">
    <citation type="submission" date="2009-01" db="EMBL/GenBank/DDBJ databases">
        <title>Complete sequence of Geobacter sp. FRC-32.</title>
        <authorList>
            <consortium name="US DOE Joint Genome Institute"/>
            <person name="Lucas S."/>
            <person name="Copeland A."/>
            <person name="Lapidus A."/>
            <person name="Glavina del Rio T."/>
            <person name="Dalin E."/>
            <person name="Tice H."/>
            <person name="Bruce D."/>
            <person name="Goodwin L."/>
            <person name="Pitluck S."/>
            <person name="Saunders E."/>
            <person name="Brettin T."/>
            <person name="Detter J.C."/>
            <person name="Han C."/>
            <person name="Larimer F."/>
            <person name="Land M."/>
            <person name="Hauser L."/>
            <person name="Kyrpides N."/>
            <person name="Ovchinnikova G."/>
            <person name="Kostka J."/>
            <person name="Richardson P."/>
        </authorList>
    </citation>
    <scope>NUCLEOTIDE SEQUENCE [LARGE SCALE GENOMIC DNA]</scope>
    <source>
        <strain evidence="3">DSM 22248 / JCM 15807 / FRC-32</strain>
    </source>
</reference>
<sequence length="75" mass="8438">MHWRESSTIDRQEPTSTATGETEKGKIIRIMFSNLLVPRFACPQILLKFTELAGKMGRDVSTLSSAAERIRDNKA</sequence>
<dbReference type="EMBL" id="CP001390">
    <property type="protein sequence ID" value="ACM20445.1"/>
    <property type="molecule type" value="Genomic_DNA"/>
</dbReference>
<evidence type="ECO:0000313" key="3">
    <source>
        <dbReference type="Proteomes" id="UP000007721"/>
    </source>
</evidence>
<proteinExistence type="predicted"/>
<gene>
    <name evidence="2" type="ordered locus">Geob_2090</name>
</gene>
<dbReference type="AlphaFoldDB" id="B9M8U9"/>
<name>B9M8U9_GEODF</name>
<feature type="compositionally biased region" description="Basic and acidic residues" evidence="1">
    <location>
        <begin position="1"/>
        <end position="13"/>
    </location>
</feature>
<evidence type="ECO:0000313" key="2">
    <source>
        <dbReference type="EMBL" id="ACM20445.1"/>
    </source>
</evidence>
<dbReference type="KEGG" id="geo:Geob_2090"/>
<accession>B9M8U9</accession>
<evidence type="ECO:0000256" key="1">
    <source>
        <dbReference type="SAM" id="MobiDB-lite"/>
    </source>
</evidence>
<feature type="region of interest" description="Disordered" evidence="1">
    <location>
        <begin position="1"/>
        <end position="23"/>
    </location>
</feature>
<dbReference type="Proteomes" id="UP000007721">
    <property type="component" value="Chromosome"/>
</dbReference>
<dbReference type="HOGENOM" id="CLU_2665886_0_0_7"/>